<reference evidence="4 5" key="1">
    <citation type="submission" date="2024-04" db="EMBL/GenBank/DDBJ databases">
        <authorList>
            <consortium name="Genoscope - CEA"/>
            <person name="William W."/>
        </authorList>
    </citation>
    <scope>NUCLEOTIDE SEQUENCE [LARGE SCALE GENOMIC DNA]</scope>
</reference>
<keyword evidence="1 2" id="KW-0175">Coiled coil</keyword>
<organism evidence="4 5">
    <name type="scientific">Lymnaea stagnalis</name>
    <name type="common">Great pond snail</name>
    <name type="synonym">Helix stagnalis</name>
    <dbReference type="NCBI Taxonomy" id="6523"/>
    <lineage>
        <taxon>Eukaryota</taxon>
        <taxon>Metazoa</taxon>
        <taxon>Spiralia</taxon>
        <taxon>Lophotrochozoa</taxon>
        <taxon>Mollusca</taxon>
        <taxon>Gastropoda</taxon>
        <taxon>Heterobranchia</taxon>
        <taxon>Euthyneura</taxon>
        <taxon>Panpulmonata</taxon>
        <taxon>Hygrophila</taxon>
        <taxon>Lymnaeoidea</taxon>
        <taxon>Lymnaeidae</taxon>
        <taxon>Lymnaea</taxon>
    </lineage>
</organism>
<sequence length="945" mass="110332">MSDEGEHSDTELLREASPEQRVELKLSVVHSEYADAEKKSADVDRDAEAGEGDDAADKEEAIEKPMNIKLTPSEDEIMSNMEPPLEDRPDTRVILDMDGGILKKAIDAIKSNFNEAKVLSEVRKMYDLYQESQVQNTLLHSTIQRYLEKIDRYEARHRRDPRVMAALKMSQRHRSCLKEVDEEKKELQNEILQIKVDMKHMEDVSKAKAKEMAKMNEELRKLREIEKQTEAIETKLMMKENELQECNEKYADEMSRLETRYAMESAEITAKYIEGHSSKLTLPDKGVNKHEASRIERVGLIRELEDCKRTARVIEDDRNNKEIILRQCQDRTRQYSIDMRSSRKECYRLKRALARLQNTKAALQTKFKSLQGDFKRVNHRLEMATANNYELECKVASLSFENKSKITELQEARIKLEAQANALSNCHMRDLKLQKDLCHRDSRINHLEAIKKLKEDQNDTLTWRLTELAARKARQAQALKLSENNALVLVKELTCMHEEVQQQKHISRDLMNKNSALWIKLGIIKNHYFDSAEKTRLLACEVEAQKDFANKTELKRLETDSKLEGLMKTNIELYNETNTQEEIQQLQVLQFKQKNKEMQGLQAMNKEKEDHITKMDCTIKERHHQIETLAAEVIKLKSQVEDGKSNILVMTEEIRIMISQLRKAWATIKQYKTFIELLRKKRDLFGTKLIESNIELDLYKKRVARTEEVMKDSAAEYKNMKNDLYILKLEIKHLRRKLKNHEICEFMITTLRQEISKASKQLELEKARNAALVTTREPIIHRWRALLAADPSKYELYVKITRLTQRLISKTTEVVEKEQIIQSRELCFMQLRALLERRSVPSISAEMSSARNTIRRQQRQIQAISAELNLADNHKTEKELECKTKSKELEAVKKKLFEEQKKSRKLQEKNKLILPLPPINIRTGPCPGAKFRVNALPIAYVKPSK</sequence>
<evidence type="ECO:0000256" key="1">
    <source>
        <dbReference type="ARBA" id="ARBA00023054"/>
    </source>
</evidence>
<feature type="coiled-coil region" evidence="2">
    <location>
        <begin position="170"/>
        <end position="267"/>
    </location>
</feature>
<comment type="caution">
    <text evidence="4">The sequence shown here is derived from an EMBL/GenBank/DDBJ whole genome shotgun (WGS) entry which is preliminary data.</text>
</comment>
<evidence type="ECO:0000256" key="2">
    <source>
        <dbReference type="SAM" id="Coils"/>
    </source>
</evidence>
<dbReference type="GO" id="GO:0005856">
    <property type="term" value="C:cytoskeleton"/>
    <property type="evidence" value="ECO:0007669"/>
    <property type="project" value="TreeGrafter"/>
</dbReference>
<evidence type="ECO:0000256" key="3">
    <source>
        <dbReference type="SAM" id="MobiDB-lite"/>
    </source>
</evidence>
<dbReference type="Proteomes" id="UP001497497">
    <property type="component" value="Unassembled WGS sequence"/>
</dbReference>
<gene>
    <name evidence="4" type="ORF">GSLYS_00000310001</name>
</gene>
<protein>
    <recommendedName>
        <fullName evidence="6">Coiled-coil domain-containing protein 146</fullName>
    </recommendedName>
</protein>
<name>A0AAV2GXP3_LYMST</name>
<dbReference type="PANTHER" id="PTHR32083">
    <property type="entry name" value="CILIA AND FLAGELLA-ASSOCIATED PROTEIN 58-RELATED"/>
    <property type="match status" value="1"/>
</dbReference>
<feature type="compositionally biased region" description="Basic and acidic residues" evidence="3">
    <location>
        <begin position="1"/>
        <end position="24"/>
    </location>
</feature>
<accession>A0AAV2GXP3</accession>
<evidence type="ECO:0000313" key="4">
    <source>
        <dbReference type="EMBL" id="CAL1526133.1"/>
    </source>
</evidence>
<dbReference type="AlphaFoldDB" id="A0AAV2GXP3"/>
<feature type="compositionally biased region" description="Basic and acidic residues" evidence="3">
    <location>
        <begin position="32"/>
        <end position="48"/>
    </location>
</feature>
<proteinExistence type="predicted"/>
<keyword evidence="5" id="KW-1185">Reference proteome</keyword>
<feature type="region of interest" description="Disordered" evidence="3">
    <location>
        <begin position="1"/>
        <end position="66"/>
    </location>
</feature>
<evidence type="ECO:0008006" key="6">
    <source>
        <dbReference type="Google" id="ProtNLM"/>
    </source>
</evidence>
<feature type="coiled-coil region" evidence="2">
    <location>
        <begin position="847"/>
        <end position="909"/>
    </location>
</feature>
<dbReference type="PANTHER" id="PTHR32083:SF0">
    <property type="entry name" value="CILIA AND FLAGELLA-ASSOCIATED PROTEIN 58"/>
    <property type="match status" value="1"/>
</dbReference>
<dbReference type="EMBL" id="CAXITT010000002">
    <property type="protein sequence ID" value="CAL1526133.1"/>
    <property type="molecule type" value="Genomic_DNA"/>
</dbReference>
<feature type="coiled-coil region" evidence="2">
    <location>
        <begin position="703"/>
        <end position="768"/>
    </location>
</feature>
<feature type="coiled-coil region" evidence="2">
    <location>
        <begin position="339"/>
        <end position="373"/>
    </location>
</feature>
<evidence type="ECO:0000313" key="5">
    <source>
        <dbReference type="Proteomes" id="UP001497497"/>
    </source>
</evidence>